<dbReference type="PANTHER" id="PTHR19328">
    <property type="entry name" value="HEDGEHOG-INTERACTING PROTEIN"/>
    <property type="match status" value="1"/>
</dbReference>
<feature type="domain" description="Glucose/Sorbosone dehydrogenase" evidence="2">
    <location>
        <begin position="148"/>
        <end position="341"/>
    </location>
</feature>
<dbReference type="InterPro" id="IPR011041">
    <property type="entry name" value="Quinoprot_gluc/sorb_DH_b-prop"/>
</dbReference>
<dbReference type="SUPFAM" id="SSF50952">
    <property type="entry name" value="Soluble quinoprotein glucose dehydrogenase"/>
    <property type="match status" value="1"/>
</dbReference>
<dbReference type="Pfam" id="PF07995">
    <property type="entry name" value="GSDH"/>
    <property type="match status" value="1"/>
</dbReference>
<evidence type="ECO:0000256" key="1">
    <source>
        <dbReference type="SAM" id="SignalP"/>
    </source>
</evidence>
<gene>
    <name evidence="3" type="ORF">HF909_18270</name>
</gene>
<evidence type="ECO:0000259" key="2">
    <source>
        <dbReference type="Pfam" id="PF07995"/>
    </source>
</evidence>
<dbReference type="Proteomes" id="UP000593970">
    <property type="component" value="Plasmid pUW774mp"/>
</dbReference>
<evidence type="ECO:0000313" key="3">
    <source>
        <dbReference type="EMBL" id="QOK98435.1"/>
    </source>
</evidence>
<feature type="signal peptide" evidence="1">
    <location>
        <begin position="1"/>
        <end position="36"/>
    </location>
</feature>
<protein>
    <submittedName>
        <fullName evidence="3">Glucose dehydrogenase</fullName>
    </submittedName>
</protein>
<feature type="chain" id="PRO_5041712953" evidence="1">
    <location>
        <begin position="37"/>
        <end position="415"/>
    </location>
</feature>
<dbReference type="Gene3D" id="2.120.10.30">
    <property type="entry name" value="TolB, C-terminal domain"/>
    <property type="match status" value="1"/>
</dbReference>
<dbReference type="PANTHER" id="PTHR19328:SF53">
    <property type="entry name" value="MEMBRANE PROTEIN"/>
    <property type="match status" value="1"/>
</dbReference>
<proteinExistence type="predicted"/>
<dbReference type="InterPro" id="IPR012938">
    <property type="entry name" value="Glc/Sorbosone_DH"/>
</dbReference>
<reference evidence="4" key="1">
    <citation type="submission" date="2020-04" db="EMBL/GenBank/DDBJ databases">
        <title>Ralstonia solanacearum UW576, UW763, UW773, and UW774.</title>
        <authorList>
            <person name="Steidl O."/>
            <person name="Truchon A."/>
            <person name="Allen C."/>
        </authorList>
    </citation>
    <scope>NUCLEOTIDE SEQUENCE [LARGE SCALE GENOMIC DNA]</scope>
    <source>
        <strain evidence="4">UW774</strain>
        <plasmid evidence="4">pUW774mp</plasmid>
    </source>
</reference>
<accession>A0AA92K4L9</accession>
<keyword evidence="1" id="KW-0732">Signal</keyword>
<dbReference type="InterPro" id="IPR011042">
    <property type="entry name" value="6-blade_b-propeller_TolB-like"/>
</dbReference>
<geneLocation type="plasmid" evidence="3 4">
    <name>pUW774mp</name>
</geneLocation>
<dbReference type="EMBL" id="CP051170">
    <property type="protein sequence ID" value="QOK98435.1"/>
    <property type="molecule type" value="Genomic_DNA"/>
</dbReference>
<evidence type="ECO:0000313" key="4">
    <source>
        <dbReference type="Proteomes" id="UP000593970"/>
    </source>
</evidence>
<dbReference type="AlphaFoldDB" id="A0AA92K4L9"/>
<organism evidence="3 4">
    <name type="scientific">Ralstonia solanacearum</name>
    <name type="common">Pseudomonas solanacearum</name>
    <dbReference type="NCBI Taxonomy" id="305"/>
    <lineage>
        <taxon>Bacteria</taxon>
        <taxon>Pseudomonadati</taxon>
        <taxon>Pseudomonadota</taxon>
        <taxon>Betaproteobacteria</taxon>
        <taxon>Burkholderiales</taxon>
        <taxon>Burkholderiaceae</taxon>
        <taxon>Ralstonia</taxon>
        <taxon>Ralstonia solanacearum species complex</taxon>
    </lineage>
</organism>
<name>A0AA92K4L9_RALSL</name>
<keyword evidence="3" id="KW-0614">Plasmid</keyword>
<sequence>MTKQRSTLRLPRFVLQSVCRSVLILFALGGAHVASAHGSYSTAGTCGGYPRIDLKTAPGICVGLVAENLGFARGVATIGNDTYVVDMGGWMNNKGRLLRLRDKQPPQVLLAKLDRPNAILATPDKRLLIGVAGRIVSIDPAAADPASTLKTLVVNLPSTGRHPLTAMTLAPDGSLYINVGSATDHCEGVSGKPDPSRACPETQESPPRGAVLRARSIPDKPVDAAQLQVFAIGLRNTMALAVSPKGQVISAVNARDLINLGDAKLSDEALPHDTLNWLTAGSDDGWPYCFDNNRSSPEYAQYDCSKKTPPTRLLPPHAAPLGMLIYRGDALPGQDRHLIIGYHGYRRQGHRIVSLTLDGTYRPRGEPRNLVWGWDAVPGRNPMGAPVGLAQLGDGSLLVVEDRNGTLLKIAPIEP</sequence>